<organism evidence="1 2">
    <name type="scientific">Portunus trituberculatus</name>
    <name type="common">Swimming crab</name>
    <name type="synonym">Neptunus trituberculatus</name>
    <dbReference type="NCBI Taxonomy" id="210409"/>
    <lineage>
        <taxon>Eukaryota</taxon>
        <taxon>Metazoa</taxon>
        <taxon>Ecdysozoa</taxon>
        <taxon>Arthropoda</taxon>
        <taxon>Crustacea</taxon>
        <taxon>Multicrustacea</taxon>
        <taxon>Malacostraca</taxon>
        <taxon>Eumalacostraca</taxon>
        <taxon>Eucarida</taxon>
        <taxon>Decapoda</taxon>
        <taxon>Pleocyemata</taxon>
        <taxon>Brachyura</taxon>
        <taxon>Eubrachyura</taxon>
        <taxon>Portunoidea</taxon>
        <taxon>Portunidae</taxon>
        <taxon>Portuninae</taxon>
        <taxon>Portunus</taxon>
    </lineage>
</organism>
<keyword evidence="2" id="KW-1185">Reference proteome</keyword>
<protein>
    <submittedName>
        <fullName evidence="1">Uncharacterized protein</fullName>
    </submittedName>
</protein>
<reference evidence="1 2" key="1">
    <citation type="submission" date="2019-05" db="EMBL/GenBank/DDBJ databases">
        <title>Another draft genome of Portunus trituberculatus and its Hox gene families provides insights of decapod evolution.</title>
        <authorList>
            <person name="Jeong J.-H."/>
            <person name="Song I."/>
            <person name="Kim S."/>
            <person name="Choi T."/>
            <person name="Kim D."/>
            <person name="Ryu S."/>
            <person name="Kim W."/>
        </authorList>
    </citation>
    <scope>NUCLEOTIDE SEQUENCE [LARGE SCALE GENOMIC DNA]</scope>
    <source>
        <tissue evidence="1">Muscle</tissue>
    </source>
</reference>
<dbReference type="AlphaFoldDB" id="A0A5B7D4A6"/>
<dbReference type="Proteomes" id="UP000324222">
    <property type="component" value="Unassembled WGS sequence"/>
</dbReference>
<evidence type="ECO:0000313" key="1">
    <source>
        <dbReference type="EMBL" id="MPC14683.1"/>
    </source>
</evidence>
<accession>A0A5B7D4A6</accession>
<dbReference type="EMBL" id="VSRR010000371">
    <property type="protein sequence ID" value="MPC14683.1"/>
    <property type="molecule type" value="Genomic_DNA"/>
</dbReference>
<name>A0A5B7D4A6_PORTR</name>
<proteinExistence type="predicted"/>
<comment type="caution">
    <text evidence="1">The sequence shown here is derived from an EMBL/GenBank/DDBJ whole genome shotgun (WGS) entry which is preliminary data.</text>
</comment>
<evidence type="ECO:0000313" key="2">
    <source>
        <dbReference type="Proteomes" id="UP000324222"/>
    </source>
</evidence>
<sequence length="83" mass="9460">MTERWLGPRTRCSGGGVTRTTYYGCCVGFSIGDEQHGGHSQHRLGNPAWSFLDALDRNIEWLYRFFVAINDEIGMINNYVASW</sequence>
<gene>
    <name evidence="1" type="ORF">E2C01_007454</name>
</gene>